<dbReference type="EMBL" id="JH004747">
    <property type="protein sequence ID" value="EGW15045.1"/>
    <property type="molecule type" value="Genomic_DNA"/>
</dbReference>
<reference evidence="3" key="1">
    <citation type="journal article" date="2011" name="Nat. Biotechnol.">
        <title>The genomic sequence of the Chinese hamster ovary (CHO)-K1 cell line.</title>
        <authorList>
            <person name="Xu X."/>
            <person name="Nagarajan H."/>
            <person name="Lewis N.E."/>
            <person name="Pan S."/>
            <person name="Cai Z."/>
            <person name="Liu X."/>
            <person name="Chen W."/>
            <person name="Xie M."/>
            <person name="Wang W."/>
            <person name="Hammond S."/>
            <person name="Andersen M.R."/>
            <person name="Neff N."/>
            <person name="Passarelli B."/>
            <person name="Koh W."/>
            <person name="Fan H.C."/>
            <person name="Wang J."/>
            <person name="Gui Y."/>
            <person name="Lee K.H."/>
            <person name="Betenbaugh M.J."/>
            <person name="Quake S.R."/>
            <person name="Famili I."/>
            <person name="Palsson B.O."/>
            <person name="Wang J."/>
        </authorList>
    </citation>
    <scope>NUCLEOTIDE SEQUENCE [LARGE SCALE GENOMIC DNA]</scope>
    <source>
        <strain evidence="3">CHO K1 cell line</strain>
    </source>
</reference>
<keyword evidence="1" id="KW-0812">Transmembrane</keyword>
<gene>
    <name evidence="2" type="ORF">I79_025108</name>
</gene>
<name>G3IMG9_CRIGR</name>
<evidence type="ECO:0000256" key="1">
    <source>
        <dbReference type="SAM" id="Phobius"/>
    </source>
</evidence>
<feature type="transmembrane region" description="Helical" evidence="1">
    <location>
        <begin position="31"/>
        <end position="48"/>
    </location>
</feature>
<evidence type="ECO:0000313" key="3">
    <source>
        <dbReference type="Proteomes" id="UP000001075"/>
    </source>
</evidence>
<keyword evidence="1" id="KW-1133">Transmembrane helix</keyword>
<organism evidence="2 3">
    <name type="scientific">Cricetulus griseus</name>
    <name type="common">Chinese hamster</name>
    <name type="synonym">Cricetulus barabensis griseus</name>
    <dbReference type="NCBI Taxonomy" id="10029"/>
    <lineage>
        <taxon>Eukaryota</taxon>
        <taxon>Metazoa</taxon>
        <taxon>Chordata</taxon>
        <taxon>Craniata</taxon>
        <taxon>Vertebrata</taxon>
        <taxon>Euteleostomi</taxon>
        <taxon>Mammalia</taxon>
        <taxon>Eutheria</taxon>
        <taxon>Euarchontoglires</taxon>
        <taxon>Glires</taxon>
        <taxon>Rodentia</taxon>
        <taxon>Myomorpha</taxon>
        <taxon>Muroidea</taxon>
        <taxon>Cricetidae</taxon>
        <taxon>Cricetinae</taxon>
        <taxon>Cricetulus</taxon>
    </lineage>
</organism>
<dbReference type="AlphaFoldDB" id="G3IMG9"/>
<protein>
    <submittedName>
        <fullName evidence="2">Uncharacterized protein</fullName>
    </submittedName>
</protein>
<sequence>MRERQSWKNNDYETLYTLKERAKKDKDSPQILLLFCITSIGFLIQYRNSKV</sequence>
<dbReference type="InParanoid" id="G3IMG9"/>
<evidence type="ECO:0000313" key="2">
    <source>
        <dbReference type="EMBL" id="EGW15045.1"/>
    </source>
</evidence>
<accession>G3IMG9</accession>
<keyword evidence="1" id="KW-0472">Membrane</keyword>
<proteinExistence type="predicted"/>
<dbReference type="Proteomes" id="UP000001075">
    <property type="component" value="Unassembled WGS sequence"/>
</dbReference>